<gene>
    <name evidence="7" type="ORF">MSNKSG1_01978</name>
</gene>
<dbReference type="eggNOG" id="COG2885">
    <property type="taxonomic scope" value="Bacteria"/>
</dbReference>
<comment type="caution">
    <text evidence="7">The sequence shown here is derived from an EMBL/GenBank/DDBJ whole genome shotgun (WGS) entry which is preliminary data.</text>
</comment>
<dbReference type="PANTHER" id="PTHR30329:SF20">
    <property type="entry name" value="EXPORTED PROTEIN"/>
    <property type="match status" value="1"/>
</dbReference>
<dbReference type="PROSITE" id="PS51257">
    <property type="entry name" value="PROKAR_LIPOPROTEIN"/>
    <property type="match status" value="1"/>
</dbReference>
<dbReference type="Proteomes" id="UP000011960">
    <property type="component" value="Unassembled WGS sequence"/>
</dbReference>
<dbReference type="Pfam" id="PF14346">
    <property type="entry name" value="DUF4398"/>
    <property type="match status" value="1"/>
</dbReference>
<dbReference type="GO" id="GO:0009279">
    <property type="term" value="C:cell outer membrane"/>
    <property type="evidence" value="ECO:0007669"/>
    <property type="project" value="UniProtKB-SubCell"/>
</dbReference>
<comment type="subcellular location">
    <subcellularLocation>
        <location evidence="1">Cell outer membrane</location>
    </subcellularLocation>
</comment>
<feature type="domain" description="OmpA-like" evidence="6">
    <location>
        <begin position="138"/>
        <end position="255"/>
    </location>
</feature>
<dbReference type="PATRIC" id="fig|1288826.3.peg.381"/>
<feature type="chain" id="PRO_5004080943" evidence="5">
    <location>
        <begin position="29"/>
        <end position="261"/>
    </location>
</feature>
<evidence type="ECO:0000256" key="5">
    <source>
        <dbReference type="SAM" id="SignalP"/>
    </source>
</evidence>
<evidence type="ECO:0000256" key="3">
    <source>
        <dbReference type="PROSITE-ProRule" id="PRU00473"/>
    </source>
</evidence>
<dbReference type="InterPro" id="IPR006664">
    <property type="entry name" value="OMP_bac"/>
</dbReference>
<evidence type="ECO:0000256" key="1">
    <source>
        <dbReference type="ARBA" id="ARBA00004442"/>
    </source>
</evidence>
<evidence type="ECO:0000313" key="7">
    <source>
        <dbReference type="EMBL" id="EMP57350.1"/>
    </source>
</evidence>
<feature type="signal peptide" evidence="5">
    <location>
        <begin position="1"/>
        <end position="28"/>
    </location>
</feature>
<dbReference type="Pfam" id="PF00691">
    <property type="entry name" value="OmpA"/>
    <property type="match status" value="1"/>
</dbReference>
<dbReference type="InterPro" id="IPR025511">
    <property type="entry name" value="DUF4398"/>
</dbReference>
<dbReference type="PROSITE" id="PS51123">
    <property type="entry name" value="OMPA_2"/>
    <property type="match status" value="1"/>
</dbReference>
<dbReference type="Gene3D" id="3.30.1330.60">
    <property type="entry name" value="OmpA-like domain"/>
    <property type="match status" value="1"/>
</dbReference>
<feature type="coiled-coil region" evidence="4">
    <location>
        <begin position="54"/>
        <end position="138"/>
    </location>
</feature>
<dbReference type="PRINTS" id="PR01021">
    <property type="entry name" value="OMPADOMAIN"/>
</dbReference>
<dbReference type="AlphaFoldDB" id="M7CYM4"/>
<keyword evidence="5" id="KW-0732">Signal</keyword>
<keyword evidence="2 3" id="KW-0472">Membrane</keyword>
<evidence type="ECO:0000313" key="8">
    <source>
        <dbReference type="Proteomes" id="UP000011960"/>
    </source>
</evidence>
<organism evidence="7 8">
    <name type="scientific">Marinobacter santoriniensis NKSG1</name>
    <dbReference type="NCBI Taxonomy" id="1288826"/>
    <lineage>
        <taxon>Bacteria</taxon>
        <taxon>Pseudomonadati</taxon>
        <taxon>Pseudomonadota</taxon>
        <taxon>Gammaproteobacteria</taxon>
        <taxon>Pseudomonadales</taxon>
        <taxon>Marinobacteraceae</taxon>
        <taxon>Marinobacter</taxon>
    </lineage>
</organism>
<proteinExistence type="predicted"/>
<evidence type="ECO:0000256" key="2">
    <source>
        <dbReference type="ARBA" id="ARBA00023136"/>
    </source>
</evidence>
<evidence type="ECO:0000259" key="6">
    <source>
        <dbReference type="PROSITE" id="PS51123"/>
    </source>
</evidence>
<dbReference type="EMBL" id="APAT01000005">
    <property type="protein sequence ID" value="EMP57350.1"/>
    <property type="molecule type" value="Genomic_DNA"/>
</dbReference>
<keyword evidence="4" id="KW-0175">Coiled coil</keyword>
<dbReference type="STRING" id="1288826.MSNKSG1_01978"/>
<sequence>MKRTLSIGITAGLLTLMAGCASTPPNNAKLEEARATYQSIEQDPDVARSGANQLRSAKTQLDRAEALLQADADNAEIEHAAYLASRHAEIAQQQGMRAALEDEISSAQERRKQMMLQMKTEEANALRAQMEAMKAEKTDRGMVLTLGDVLFDLNKAELKASAGRTIDRLAEFMREYENRRVRIEGYTDSTGDEAYNQRLSERRAEAVQDALMNKGISSNRMEVEGYGEAYPVASNDTAAGRQQNRRVEIVISDETGEIKAR</sequence>
<dbReference type="CDD" id="cd07185">
    <property type="entry name" value="OmpA_C-like"/>
    <property type="match status" value="1"/>
</dbReference>
<dbReference type="InterPro" id="IPR006665">
    <property type="entry name" value="OmpA-like"/>
</dbReference>
<dbReference type="PRINTS" id="PR01023">
    <property type="entry name" value="NAFLGMOTY"/>
</dbReference>
<evidence type="ECO:0000256" key="4">
    <source>
        <dbReference type="SAM" id="Coils"/>
    </source>
</evidence>
<name>M7CYM4_9GAMM</name>
<keyword evidence="8" id="KW-1185">Reference proteome</keyword>
<dbReference type="InterPro" id="IPR036737">
    <property type="entry name" value="OmpA-like_sf"/>
</dbReference>
<dbReference type="PANTHER" id="PTHR30329">
    <property type="entry name" value="STATOR ELEMENT OF FLAGELLAR MOTOR COMPLEX"/>
    <property type="match status" value="1"/>
</dbReference>
<accession>M7CYM4</accession>
<protein>
    <submittedName>
        <fullName evidence="7">OmpA/MotB domain-containing protein</fullName>
    </submittedName>
</protein>
<reference evidence="7 8" key="1">
    <citation type="journal article" date="2013" name="Genome Announc.">
        <title>Genome Sequence of Hydrothermal Arsenic-Respiring Bacterium Marinobacter santoriniensis NKSG1T.</title>
        <authorList>
            <person name="Handley K.M."/>
            <person name="Upton M."/>
            <person name="Beatson S.A."/>
            <person name="Hery M."/>
            <person name="Lloyd J.R."/>
        </authorList>
    </citation>
    <scope>NUCLEOTIDE SEQUENCE [LARGE SCALE GENOMIC DNA]</scope>
    <source>
        <strain evidence="7 8">NKSG1</strain>
    </source>
</reference>
<dbReference type="SUPFAM" id="SSF103088">
    <property type="entry name" value="OmpA-like"/>
    <property type="match status" value="1"/>
</dbReference>
<dbReference type="InterPro" id="IPR050330">
    <property type="entry name" value="Bact_OuterMem_StrucFunc"/>
</dbReference>